<name>A0ABW1AYW2_9ACTN</name>
<dbReference type="Proteomes" id="UP001596112">
    <property type="component" value="Unassembled WGS sequence"/>
</dbReference>
<protein>
    <submittedName>
        <fullName evidence="1">Uncharacterized protein</fullName>
    </submittedName>
</protein>
<organism evidence="1 2">
    <name type="scientific">Streptomyces heilongjiangensis</name>
    <dbReference type="NCBI Taxonomy" id="945052"/>
    <lineage>
        <taxon>Bacteria</taxon>
        <taxon>Bacillati</taxon>
        <taxon>Actinomycetota</taxon>
        <taxon>Actinomycetes</taxon>
        <taxon>Kitasatosporales</taxon>
        <taxon>Streptomycetaceae</taxon>
        <taxon>Streptomyces</taxon>
    </lineage>
</organism>
<gene>
    <name evidence="1" type="ORF">ACFQGO_00235</name>
</gene>
<comment type="caution">
    <text evidence="1">The sequence shown here is derived from an EMBL/GenBank/DDBJ whole genome shotgun (WGS) entry which is preliminary data.</text>
</comment>
<evidence type="ECO:0000313" key="1">
    <source>
        <dbReference type="EMBL" id="MFC5805957.1"/>
    </source>
</evidence>
<sequence length="64" mass="6463">MDALEGGVTALWEAVVSREPAHARVPAAAGADPWRPLLGGCAGGPPASGVAVLSLRPTRRHLGL</sequence>
<reference evidence="2" key="1">
    <citation type="journal article" date="2019" name="Int. J. Syst. Evol. Microbiol.">
        <title>The Global Catalogue of Microorganisms (GCM) 10K type strain sequencing project: providing services to taxonomists for standard genome sequencing and annotation.</title>
        <authorList>
            <consortium name="The Broad Institute Genomics Platform"/>
            <consortium name="The Broad Institute Genome Sequencing Center for Infectious Disease"/>
            <person name="Wu L."/>
            <person name="Ma J."/>
        </authorList>
    </citation>
    <scope>NUCLEOTIDE SEQUENCE [LARGE SCALE GENOMIC DNA]</scope>
    <source>
        <strain evidence="2">JCM 9918</strain>
    </source>
</reference>
<dbReference type="EMBL" id="JBHSNZ010000001">
    <property type="protein sequence ID" value="MFC5805957.1"/>
    <property type="molecule type" value="Genomic_DNA"/>
</dbReference>
<accession>A0ABW1AYW2</accession>
<evidence type="ECO:0000313" key="2">
    <source>
        <dbReference type="Proteomes" id="UP001596112"/>
    </source>
</evidence>
<proteinExistence type="predicted"/>
<keyword evidence="2" id="KW-1185">Reference proteome</keyword>
<dbReference type="RefSeq" id="WP_272169873.1">
    <property type="nucleotide sequence ID" value="NZ_JAQOSL010000012.1"/>
</dbReference>